<dbReference type="Pfam" id="PF00364">
    <property type="entry name" value="Biotin_lipoyl"/>
    <property type="match status" value="1"/>
</dbReference>
<reference evidence="8 9" key="1">
    <citation type="journal article" date="2014" name="Int. J. Syst. Evol. Microbiol.">
        <title>Complete genome sequence of Corynebacterium casei LMG S-19264T (=DSM 44701T), isolated from a smear-ripened cheese.</title>
        <authorList>
            <consortium name="US DOE Joint Genome Institute (JGI-PGF)"/>
            <person name="Walter F."/>
            <person name="Albersmeier A."/>
            <person name="Kalinowski J."/>
            <person name="Ruckert C."/>
        </authorList>
    </citation>
    <scope>NUCLEOTIDE SEQUENCE [LARGE SCALE GENOMIC DNA]</scope>
    <source>
        <strain evidence="8 9">CGMCC 1.16330</strain>
    </source>
</reference>
<dbReference type="Proteomes" id="UP000597507">
    <property type="component" value="Unassembled WGS sequence"/>
</dbReference>
<dbReference type="PANTHER" id="PTHR23151">
    <property type="entry name" value="DIHYDROLIPOAMIDE ACETYL/SUCCINYL-TRANSFERASE-RELATED"/>
    <property type="match status" value="1"/>
</dbReference>
<evidence type="ECO:0000259" key="6">
    <source>
        <dbReference type="PROSITE" id="PS50968"/>
    </source>
</evidence>
<dbReference type="EMBL" id="BMKS01000009">
    <property type="protein sequence ID" value="GGG40944.1"/>
    <property type="molecule type" value="Genomic_DNA"/>
</dbReference>
<feature type="domain" description="Peripheral subunit-binding (PSBD)" evidence="7">
    <location>
        <begin position="100"/>
        <end position="137"/>
    </location>
</feature>
<keyword evidence="9" id="KW-1185">Reference proteome</keyword>
<dbReference type="EC" id="2.3.1.-" evidence="4"/>
<dbReference type="InterPro" id="IPR045257">
    <property type="entry name" value="E2/Pdx1"/>
</dbReference>
<dbReference type="InterPro" id="IPR000089">
    <property type="entry name" value="Biotin_lipoyl"/>
</dbReference>
<proteinExistence type="inferred from homology"/>
<comment type="caution">
    <text evidence="8">The sequence shown here is derived from an EMBL/GenBank/DDBJ whole genome shotgun (WGS) entry which is preliminary data.</text>
</comment>
<dbReference type="Gene3D" id="3.30.559.10">
    <property type="entry name" value="Chloramphenicol acetyltransferase-like domain"/>
    <property type="match status" value="1"/>
</dbReference>
<dbReference type="SUPFAM" id="SSF47005">
    <property type="entry name" value="Peripheral subunit-binding domain of 2-oxo acid dehydrogenase complex"/>
    <property type="match status" value="1"/>
</dbReference>
<name>A0A8J2ZCK5_9PROT</name>
<dbReference type="GO" id="GO:0045254">
    <property type="term" value="C:pyruvate dehydrogenase complex"/>
    <property type="evidence" value="ECO:0007669"/>
    <property type="project" value="InterPro"/>
</dbReference>
<evidence type="ECO:0000256" key="4">
    <source>
        <dbReference type="RuleBase" id="RU003423"/>
    </source>
</evidence>
<dbReference type="InterPro" id="IPR011053">
    <property type="entry name" value="Single_hybrid_motif"/>
</dbReference>
<protein>
    <recommendedName>
        <fullName evidence="4">Dihydrolipoamide acetyltransferase component of pyruvate dehydrogenase complex</fullName>
        <ecNumber evidence="4">2.3.1.-</ecNumber>
    </recommendedName>
</protein>
<dbReference type="AlphaFoldDB" id="A0A8J2ZCK5"/>
<keyword evidence="8" id="KW-0670">Pyruvate</keyword>
<evidence type="ECO:0000256" key="1">
    <source>
        <dbReference type="ARBA" id="ARBA00001938"/>
    </source>
</evidence>
<dbReference type="CDD" id="cd06849">
    <property type="entry name" value="lipoyl_domain"/>
    <property type="match status" value="1"/>
</dbReference>
<feature type="domain" description="Lipoyl-binding" evidence="6">
    <location>
        <begin position="5"/>
        <end position="80"/>
    </location>
</feature>
<feature type="region of interest" description="Disordered" evidence="5">
    <location>
        <begin position="123"/>
        <end position="148"/>
    </location>
</feature>
<dbReference type="InterPro" id="IPR023213">
    <property type="entry name" value="CAT-like_dom_sf"/>
</dbReference>
<dbReference type="GO" id="GO:0006086">
    <property type="term" value="P:pyruvate decarboxylation to acetyl-CoA"/>
    <property type="evidence" value="ECO:0007669"/>
    <property type="project" value="InterPro"/>
</dbReference>
<dbReference type="SUPFAM" id="SSF52777">
    <property type="entry name" value="CoA-dependent acyltransferases"/>
    <property type="match status" value="1"/>
</dbReference>
<dbReference type="SUPFAM" id="SSF51230">
    <property type="entry name" value="Single hybrid motif"/>
    <property type="match status" value="1"/>
</dbReference>
<dbReference type="Gene3D" id="2.40.50.100">
    <property type="match status" value="1"/>
</dbReference>
<organism evidence="8 9">
    <name type="scientific">Caldovatus sediminis</name>
    <dbReference type="NCBI Taxonomy" id="2041189"/>
    <lineage>
        <taxon>Bacteria</taxon>
        <taxon>Pseudomonadati</taxon>
        <taxon>Pseudomonadota</taxon>
        <taxon>Alphaproteobacteria</taxon>
        <taxon>Acetobacterales</taxon>
        <taxon>Roseomonadaceae</taxon>
        <taxon>Caldovatus</taxon>
    </lineage>
</organism>
<evidence type="ECO:0000259" key="7">
    <source>
        <dbReference type="PROSITE" id="PS51826"/>
    </source>
</evidence>
<gene>
    <name evidence="8" type="ORF">GCM10010964_30740</name>
</gene>
<dbReference type="InterPro" id="IPR004167">
    <property type="entry name" value="PSBD"/>
</dbReference>
<comment type="similarity">
    <text evidence="2 4">Belongs to the 2-oxoacid dehydrogenase family.</text>
</comment>
<dbReference type="GO" id="GO:0016746">
    <property type="term" value="F:acyltransferase activity"/>
    <property type="evidence" value="ECO:0007669"/>
    <property type="project" value="UniProtKB-KW"/>
</dbReference>
<evidence type="ECO:0000313" key="9">
    <source>
        <dbReference type="Proteomes" id="UP000597507"/>
    </source>
</evidence>
<comment type="cofactor">
    <cofactor evidence="1 4">
        <name>(R)-lipoate</name>
        <dbReference type="ChEBI" id="CHEBI:83088"/>
    </cofactor>
</comment>
<dbReference type="InterPro" id="IPR003016">
    <property type="entry name" value="2-oxoA_DH_lipoyl-BS"/>
</dbReference>
<dbReference type="PROSITE" id="PS00189">
    <property type="entry name" value="LIPOYL"/>
    <property type="match status" value="1"/>
</dbReference>
<dbReference type="PROSITE" id="PS50968">
    <property type="entry name" value="BIOTINYL_LIPOYL"/>
    <property type="match status" value="1"/>
</dbReference>
<dbReference type="InterPro" id="IPR001078">
    <property type="entry name" value="2-oxoacid_DH_actylTfrase"/>
</dbReference>
<sequence>MAAPLAEIVMPKLGLTMAEGLLAEWRVAPGARVAAGDVLFVVETEKIATEVEAAGPGEIREILVPAGRTVPVGTPVARWTGAAPASAAPGPAAAADRRIVATPLARRLARERGVALSTLAGSGPRGRIRAKDVPATAAPAPAPDDATRGAAIPLDRVRAAAARRLTQAKREIPHFYVGAAAEVSRLLALREEWRELPGAPRLTVTHFVLAAVGRALLAMPELNRVWEGEGWRRLSSPDVGIAVDTPHGLLAPVLRDAGHLPLDALARRADALIGRARDGRLAPDDLQGGCITLSNVGMHGVRFLVPIVNPGQSMILGLGAAESVFRPDAHGAPALRREVTLVLAADHRVLDGAAAAAFLARVVAILEKPLALLLAPAATGSP</sequence>
<accession>A0A8J2ZCK5</accession>
<keyword evidence="3 4" id="KW-0450">Lipoyl</keyword>
<dbReference type="InterPro" id="IPR036625">
    <property type="entry name" value="E3-bd_dom_sf"/>
</dbReference>
<keyword evidence="4" id="KW-0012">Acyltransferase</keyword>
<keyword evidence="4" id="KW-0808">Transferase</keyword>
<evidence type="ECO:0000313" key="8">
    <source>
        <dbReference type="EMBL" id="GGG40944.1"/>
    </source>
</evidence>
<evidence type="ECO:0000256" key="3">
    <source>
        <dbReference type="ARBA" id="ARBA00022823"/>
    </source>
</evidence>
<dbReference type="Pfam" id="PF02817">
    <property type="entry name" value="E3_binding"/>
    <property type="match status" value="1"/>
</dbReference>
<dbReference type="RefSeq" id="WP_188901750.1">
    <property type="nucleotide sequence ID" value="NZ_BMKS01000009.1"/>
</dbReference>
<dbReference type="Pfam" id="PF00198">
    <property type="entry name" value="2-oxoacid_dh"/>
    <property type="match status" value="1"/>
</dbReference>
<dbReference type="PANTHER" id="PTHR23151:SF90">
    <property type="entry name" value="DIHYDROLIPOYLLYSINE-RESIDUE ACETYLTRANSFERASE COMPONENT OF PYRUVATE DEHYDROGENASE COMPLEX, MITOCHONDRIAL-RELATED"/>
    <property type="match status" value="1"/>
</dbReference>
<evidence type="ECO:0000256" key="2">
    <source>
        <dbReference type="ARBA" id="ARBA00007317"/>
    </source>
</evidence>
<dbReference type="Gene3D" id="4.10.320.10">
    <property type="entry name" value="E3-binding domain"/>
    <property type="match status" value="1"/>
</dbReference>
<dbReference type="PROSITE" id="PS51826">
    <property type="entry name" value="PSBD"/>
    <property type="match status" value="1"/>
</dbReference>
<evidence type="ECO:0000256" key="5">
    <source>
        <dbReference type="SAM" id="MobiDB-lite"/>
    </source>
</evidence>